<name>A0AA36GZT1_CYLNA</name>
<feature type="domain" description="Peptidase M12A" evidence="4">
    <location>
        <begin position="71"/>
        <end position="195"/>
    </location>
</feature>
<accession>A0AA36GZT1</accession>
<protein>
    <recommendedName>
        <fullName evidence="3">Metalloendopeptidase</fullName>
        <ecNumber evidence="3">3.4.24.-</ecNumber>
    </recommendedName>
</protein>
<feature type="binding site" evidence="2">
    <location>
        <position position="187"/>
    </location>
    <ligand>
        <name>Zn(2+)</name>
        <dbReference type="ChEBI" id="CHEBI:29105"/>
        <note>catalytic</note>
    </ligand>
</feature>
<dbReference type="GO" id="GO:0008270">
    <property type="term" value="F:zinc ion binding"/>
    <property type="evidence" value="ECO:0007669"/>
    <property type="project" value="UniProtKB-UniRule"/>
</dbReference>
<gene>
    <name evidence="5" type="ORF">CYNAS_LOCUS13379</name>
</gene>
<evidence type="ECO:0000313" key="5">
    <source>
        <dbReference type="EMBL" id="CAJ0601396.1"/>
    </source>
</evidence>
<dbReference type="GO" id="GO:0006508">
    <property type="term" value="P:proteolysis"/>
    <property type="evidence" value="ECO:0007669"/>
    <property type="project" value="UniProtKB-KW"/>
</dbReference>
<evidence type="ECO:0000256" key="2">
    <source>
        <dbReference type="PROSITE-ProRule" id="PRU01211"/>
    </source>
</evidence>
<dbReference type="PRINTS" id="PR00480">
    <property type="entry name" value="ASTACIN"/>
</dbReference>
<comment type="caution">
    <text evidence="5">The sequence shown here is derived from an EMBL/GenBank/DDBJ whole genome shotgun (WGS) entry which is preliminary data.</text>
</comment>
<keyword evidence="2 3" id="KW-0862">Zinc</keyword>
<dbReference type="InterPro" id="IPR001506">
    <property type="entry name" value="Peptidase_M12A"/>
</dbReference>
<evidence type="ECO:0000313" key="6">
    <source>
        <dbReference type="Proteomes" id="UP001176961"/>
    </source>
</evidence>
<dbReference type="EMBL" id="CATQJL010000305">
    <property type="protein sequence ID" value="CAJ0601396.1"/>
    <property type="molecule type" value="Genomic_DNA"/>
</dbReference>
<sequence>MLYLLFEFALLATTPNNNSLPGAGTRLPAPSLHRSFAASLQNVRSSQSSAESDGANKRRMGAVKHSHFKGLALRPDEWARGLWPGGEIPYEISPSFTYQELSLIQWAMIAFHKHTCIRFRPRTPNDMYYLSISKNYDRGCWSDVGRATTGDSRTPEGKFKTETTFQSDCLNRQSVIHELMHIIGFYHEHQREDRDPRISAGRHNPDASMDYWTSINQAHSMLYLVFEFALLATAANDNSLPGPGTHLPAPAASLQDIRSSQLSAESDGVHKRSVGAVKYSRFKGLALSPNEWAKSLWPRGEVPYEILPNFTFQELSVIKWGMDAFHKHTCIRFPPRTPSNMYYLSISKNYDRGCWSDLGRVTTDDARTSDGRFKTKTTFKSDCLKRQAVLHELMHIIGFYHEHQREDRDPRITTGPPHPDPSIDYWNRHILPRTSAHYMGKYDPESVMHYRMLNFKNYEREFFSQSDIDNINKLYKCPQTYKRS</sequence>
<dbReference type="EC" id="3.4.24.-" evidence="3"/>
<dbReference type="Gene3D" id="3.40.390.10">
    <property type="entry name" value="Collagenase (Catalytic Domain)"/>
    <property type="match status" value="2"/>
</dbReference>
<evidence type="ECO:0000259" key="4">
    <source>
        <dbReference type="PROSITE" id="PS51864"/>
    </source>
</evidence>
<dbReference type="SUPFAM" id="SSF55486">
    <property type="entry name" value="Metalloproteases ('zincins'), catalytic domain"/>
    <property type="match status" value="2"/>
</dbReference>
<comment type="caution">
    <text evidence="2">Lacks conserved residue(s) required for the propagation of feature annotation.</text>
</comment>
<evidence type="ECO:0000256" key="3">
    <source>
        <dbReference type="RuleBase" id="RU361183"/>
    </source>
</evidence>
<keyword evidence="2 3" id="KW-0378">Hydrolase</keyword>
<dbReference type="PANTHER" id="PTHR10127">
    <property type="entry name" value="DISCOIDIN, CUB, EGF, LAMININ , AND ZINC METALLOPROTEASE DOMAIN CONTAINING"/>
    <property type="match status" value="1"/>
</dbReference>
<feature type="binding site" evidence="2">
    <location>
        <position position="401"/>
    </location>
    <ligand>
        <name>Zn(2+)</name>
        <dbReference type="ChEBI" id="CHEBI:29105"/>
        <note>catalytic</note>
    </ligand>
</feature>
<dbReference type="AlphaFoldDB" id="A0AA36GZT1"/>
<dbReference type="SMART" id="SM00235">
    <property type="entry name" value="ZnMc"/>
    <property type="match status" value="2"/>
</dbReference>
<feature type="active site" evidence="2">
    <location>
        <position position="392"/>
    </location>
</feature>
<dbReference type="InterPro" id="IPR024079">
    <property type="entry name" value="MetalloPept_cat_dom_sf"/>
</dbReference>
<dbReference type="Proteomes" id="UP001176961">
    <property type="component" value="Unassembled WGS sequence"/>
</dbReference>
<feature type="binding site" evidence="2">
    <location>
        <position position="181"/>
    </location>
    <ligand>
        <name>Zn(2+)</name>
        <dbReference type="ChEBI" id="CHEBI:29105"/>
        <note>catalytic</note>
    </ligand>
</feature>
<organism evidence="5 6">
    <name type="scientific">Cylicocyclus nassatus</name>
    <name type="common">Nematode worm</name>
    <dbReference type="NCBI Taxonomy" id="53992"/>
    <lineage>
        <taxon>Eukaryota</taxon>
        <taxon>Metazoa</taxon>
        <taxon>Ecdysozoa</taxon>
        <taxon>Nematoda</taxon>
        <taxon>Chromadorea</taxon>
        <taxon>Rhabditida</taxon>
        <taxon>Rhabditina</taxon>
        <taxon>Rhabditomorpha</taxon>
        <taxon>Strongyloidea</taxon>
        <taxon>Strongylidae</taxon>
        <taxon>Cylicocyclus</taxon>
    </lineage>
</organism>
<keyword evidence="2 3" id="KW-0479">Metal-binding</keyword>
<reference evidence="5" key="1">
    <citation type="submission" date="2023-07" db="EMBL/GenBank/DDBJ databases">
        <authorList>
            <consortium name="CYATHOMIX"/>
        </authorList>
    </citation>
    <scope>NUCLEOTIDE SEQUENCE</scope>
    <source>
        <strain evidence="5">N/A</strain>
    </source>
</reference>
<dbReference type="PROSITE" id="PS51864">
    <property type="entry name" value="ASTACIN"/>
    <property type="match status" value="2"/>
</dbReference>
<keyword evidence="6" id="KW-1185">Reference proteome</keyword>
<comment type="cofactor">
    <cofactor evidence="2 3">
        <name>Zn(2+)</name>
        <dbReference type="ChEBI" id="CHEBI:29105"/>
    </cofactor>
    <text evidence="2 3">Binds 1 zinc ion per subunit.</text>
</comment>
<dbReference type="GO" id="GO:0004222">
    <property type="term" value="F:metalloendopeptidase activity"/>
    <property type="evidence" value="ECO:0007669"/>
    <property type="project" value="UniProtKB-UniRule"/>
</dbReference>
<feature type="domain" description="Peptidase M12A" evidence="4">
    <location>
        <begin position="285"/>
        <end position="478"/>
    </location>
</feature>
<keyword evidence="2 3" id="KW-0482">Metalloprotease</keyword>
<feature type="binding site" evidence="2">
    <location>
        <position position="395"/>
    </location>
    <ligand>
        <name>Zn(2+)</name>
        <dbReference type="ChEBI" id="CHEBI:29105"/>
        <note>catalytic</note>
    </ligand>
</feature>
<evidence type="ECO:0000256" key="1">
    <source>
        <dbReference type="ARBA" id="ARBA00023157"/>
    </source>
</evidence>
<keyword evidence="2 3" id="KW-0645">Protease</keyword>
<feature type="binding site" evidence="2">
    <location>
        <position position="391"/>
    </location>
    <ligand>
        <name>Zn(2+)</name>
        <dbReference type="ChEBI" id="CHEBI:29105"/>
        <note>catalytic</note>
    </ligand>
</feature>
<dbReference type="PANTHER" id="PTHR10127:SF795">
    <property type="entry name" value="METALLOENDOPEPTIDASE-RELATED"/>
    <property type="match status" value="1"/>
</dbReference>
<dbReference type="InterPro" id="IPR006026">
    <property type="entry name" value="Peptidase_Metallo"/>
</dbReference>
<feature type="binding site" evidence="2">
    <location>
        <position position="177"/>
    </location>
    <ligand>
        <name>Zn(2+)</name>
        <dbReference type="ChEBI" id="CHEBI:29105"/>
        <note>catalytic</note>
    </ligand>
</feature>
<keyword evidence="1" id="KW-1015">Disulfide bond</keyword>
<dbReference type="Pfam" id="PF01400">
    <property type="entry name" value="Astacin"/>
    <property type="match status" value="2"/>
</dbReference>
<proteinExistence type="predicted"/>
<feature type="active site" evidence="2">
    <location>
        <position position="178"/>
    </location>
</feature>